<protein>
    <recommendedName>
        <fullName evidence="3">Lipoprotein</fullName>
    </recommendedName>
</protein>
<dbReference type="InterPro" id="IPR015943">
    <property type="entry name" value="WD40/YVTN_repeat-like_dom_sf"/>
</dbReference>
<dbReference type="Pfam" id="PF16819">
    <property type="entry name" value="DUF5074"/>
    <property type="match status" value="1"/>
</dbReference>
<comment type="caution">
    <text evidence="1">The sequence shown here is derived from an EMBL/GenBank/DDBJ whole genome shotgun (WGS) entry which is preliminary data.</text>
</comment>
<dbReference type="PROSITE" id="PS51257">
    <property type="entry name" value="PROKAR_LIPOPROTEIN"/>
    <property type="match status" value="1"/>
</dbReference>
<dbReference type="Gene3D" id="2.130.10.10">
    <property type="entry name" value="YVTN repeat-like/Quinoprotein amine dehydrogenase"/>
    <property type="match status" value="1"/>
</dbReference>
<dbReference type="Proteomes" id="UP000824236">
    <property type="component" value="Unassembled WGS sequence"/>
</dbReference>
<proteinExistence type="predicted"/>
<reference evidence="1" key="2">
    <citation type="submission" date="2021-04" db="EMBL/GenBank/DDBJ databases">
        <authorList>
            <person name="Gilroy R."/>
        </authorList>
    </citation>
    <scope>NUCLEOTIDE SEQUENCE</scope>
    <source>
        <strain evidence="1">B3-3758</strain>
    </source>
</reference>
<dbReference type="AlphaFoldDB" id="A0A9E2NP03"/>
<evidence type="ECO:0000313" key="2">
    <source>
        <dbReference type="Proteomes" id="UP000824236"/>
    </source>
</evidence>
<gene>
    <name evidence="1" type="ORF">H9791_08430</name>
</gene>
<reference evidence="1" key="1">
    <citation type="journal article" date="2021" name="PeerJ">
        <title>Extensive microbial diversity within the chicken gut microbiome revealed by metagenomics and culture.</title>
        <authorList>
            <person name="Gilroy R."/>
            <person name="Ravi A."/>
            <person name="Getino M."/>
            <person name="Pursley I."/>
            <person name="Horton D.L."/>
            <person name="Alikhan N.F."/>
            <person name="Baker D."/>
            <person name="Gharbi K."/>
            <person name="Hall N."/>
            <person name="Watson M."/>
            <person name="Adriaenssens E.M."/>
            <person name="Foster-Nyarko E."/>
            <person name="Jarju S."/>
            <person name="Secka A."/>
            <person name="Antonio M."/>
            <person name="Oren A."/>
            <person name="Chaudhuri R.R."/>
            <person name="La Ragione R."/>
            <person name="Hildebrand F."/>
            <person name="Pallen M.J."/>
        </authorList>
    </citation>
    <scope>NUCLEOTIDE SEQUENCE</scope>
    <source>
        <strain evidence="1">B3-3758</strain>
    </source>
</reference>
<evidence type="ECO:0008006" key="3">
    <source>
        <dbReference type="Google" id="ProtNLM"/>
    </source>
</evidence>
<name>A0A9E2NP03_9BACE</name>
<evidence type="ECO:0000313" key="1">
    <source>
        <dbReference type="EMBL" id="MBU3814514.1"/>
    </source>
</evidence>
<dbReference type="EMBL" id="JAHLFO010000116">
    <property type="protein sequence ID" value="MBU3814514.1"/>
    <property type="molecule type" value="Genomic_DNA"/>
</dbReference>
<dbReference type="SUPFAM" id="SSF50965">
    <property type="entry name" value="Galactose oxidase, central domain"/>
    <property type="match status" value="1"/>
</dbReference>
<accession>A0A9E2NP03</accession>
<dbReference type="InterPro" id="IPR031815">
    <property type="entry name" value="DUF5074"/>
</dbReference>
<sequence length="439" mass="47267">MNRLYPYLLTACLLLAACNDDSVETPGGNTGTPDDGSDTSGLTGYADPAGVMLLSVGTYTQENAFLTFVRPDGEVENDVFAAVNGTDLGNDGVGLCLSDGKQYILCNDWRQAEGKANNGLLTVADARTLVKERSFPREDMVFRHPVNDALEEVDENLSGIAVLDERNVFLFAQGVLRFDCTTGKLTLVEGAYEVGNAGSANTVESVVSSRGATVMNGRLYAAAGGFWTTTALLEFVKGKDEVNRRLELGKGDLVSGLCRMDDNTLLVATYTRGRDVGYLYVVSLDSWTIREQKTISANISPAAGQNSGITYLDGYLYFTGAEETAFTTAAYTTLSRYSMESGRVEKDLVDFKTDAPNANVLDCNIVADPQSGYVYVPTSDALWEGQVPESVVLVYDCNGDTPKLVKKISGLTHGVSGIYPMSQFVQAAEDGRNLRQGQL</sequence>
<dbReference type="InterPro" id="IPR011043">
    <property type="entry name" value="Gal_Oxase/kelch_b-propeller"/>
</dbReference>
<organism evidence="1 2">
    <name type="scientific">Candidatus Bacteroides intestinipullorum</name>
    <dbReference type="NCBI Taxonomy" id="2838471"/>
    <lineage>
        <taxon>Bacteria</taxon>
        <taxon>Pseudomonadati</taxon>
        <taxon>Bacteroidota</taxon>
        <taxon>Bacteroidia</taxon>
        <taxon>Bacteroidales</taxon>
        <taxon>Bacteroidaceae</taxon>
        <taxon>Bacteroides</taxon>
    </lineage>
</organism>